<dbReference type="EMBL" id="GBRH01250656">
    <property type="protein sequence ID" value="JAD47239.1"/>
    <property type="molecule type" value="Transcribed_RNA"/>
</dbReference>
<evidence type="ECO:0000313" key="1">
    <source>
        <dbReference type="EMBL" id="JAD47239.1"/>
    </source>
</evidence>
<dbReference type="AlphaFoldDB" id="A0A0A9A6C6"/>
<sequence length="56" mass="6651">MRSFRTKAPYPHKIHVVDPPNDTQLSLELFLALPYIFQFLHSHWPVIFQDTFVHCA</sequence>
<organism evidence="1">
    <name type="scientific">Arundo donax</name>
    <name type="common">Giant reed</name>
    <name type="synonym">Donax arundinaceus</name>
    <dbReference type="NCBI Taxonomy" id="35708"/>
    <lineage>
        <taxon>Eukaryota</taxon>
        <taxon>Viridiplantae</taxon>
        <taxon>Streptophyta</taxon>
        <taxon>Embryophyta</taxon>
        <taxon>Tracheophyta</taxon>
        <taxon>Spermatophyta</taxon>
        <taxon>Magnoliopsida</taxon>
        <taxon>Liliopsida</taxon>
        <taxon>Poales</taxon>
        <taxon>Poaceae</taxon>
        <taxon>PACMAD clade</taxon>
        <taxon>Arundinoideae</taxon>
        <taxon>Arundineae</taxon>
        <taxon>Arundo</taxon>
    </lineage>
</organism>
<accession>A0A0A9A6C6</accession>
<name>A0A0A9A6C6_ARUDO</name>
<protein>
    <submittedName>
        <fullName evidence="1">KPRO</fullName>
    </submittedName>
</protein>
<reference evidence="1" key="1">
    <citation type="submission" date="2014-09" db="EMBL/GenBank/DDBJ databases">
        <authorList>
            <person name="Magalhaes I.L.F."/>
            <person name="Oliveira U."/>
            <person name="Santos F.R."/>
            <person name="Vidigal T.H.D.A."/>
            <person name="Brescovit A.D."/>
            <person name="Santos A.J."/>
        </authorList>
    </citation>
    <scope>NUCLEOTIDE SEQUENCE</scope>
    <source>
        <tissue evidence="1">Shoot tissue taken approximately 20 cm above the soil surface</tissue>
    </source>
</reference>
<proteinExistence type="predicted"/>
<reference evidence="1" key="2">
    <citation type="journal article" date="2015" name="Data Brief">
        <title>Shoot transcriptome of the giant reed, Arundo donax.</title>
        <authorList>
            <person name="Barrero R.A."/>
            <person name="Guerrero F.D."/>
            <person name="Moolhuijzen P."/>
            <person name="Goolsby J.A."/>
            <person name="Tidwell J."/>
            <person name="Bellgard S.E."/>
            <person name="Bellgard M.I."/>
        </authorList>
    </citation>
    <scope>NUCLEOTIDE SEQUENCE</scope>
    <source>
        <tissue evidence="1">Shoot tissue taken approximately 20 cm above the soil surface</tissue>
    </source>
</reference>